<name>A0A1G8QNT7_9BACI</name>
<accession>A0A1G8QNT7</accession>
<dbReference type="EMBL" id="FNDU01000021">
    <property type="protein sequence ID" value="SDJ06338.1"/>
    <property type="molecule type" value="Genomic_DNA"/>
</dbReference>
<dbReference type="OrthoDB" id="9953810at2"/>
<organism evidence="1 2">
    <name type="scientific">Alteribacillus bidgolensis</name>
    <dbReference type="NCBI Taxonomy" id="930129"/>
    <lineage>
        <taxon>Bacteria</taxon>
        <taxon>Bacillati</taxon>
        <taxon>Bacillota</taxon>
        <taxon>Bacilli</taxon>
        <taxon>Bacillales</taxon>
        <taxon>Bacillaceae</taxon>
        <taxon>Alteribacillus</taxon>
    </lineage>
</organism>
<evidence type="ECO:0000313" key="1">
    <source>
        <dbReference type="EMBL" id="SDJ06338.1"/>
    </source>
</evidence>
<dbReference type="RefSeq" id="WP_091587898.1">
    <property type="nucleotide sequence ID" value="NZ_FNDU01000021.1"/>
</dbReference>
<protein>
    <submittedName>
        <fullName evidence="1">Uncharacterized protein</fullName>
    </submittedName>
</protein>
<dbReference type="AlphaFoldDB" id="A0A1G8QNT7"/>
<dbReference type="Proteomes" id="UP000199017">
    <property type="component" value="Unassembled WGS sequence"/>
</dbReference>
<gene>
    <name evidence="1" type="ORF">SAMN05216352_12113</name>
</gene>
<reference evidence="1 2" key="1">
    <citation type="submission" date="2016-10" db="EMBL/GenBank/DDBJ databases">
        <authorList>
            <person name="de Groot N.N."/>
        </authorList>
    </citation>
    <scope>NUCLEOTIDE SEQUENCE [LARGE SCALE GENOMIC DNA]</scope>
    <source>
        <strain evidence="2">P4B,CCM 7963,CECT 7998,DSM 25260,IBRC-M 10614,KCTC 13821</strain>
    </source>
</reference>
<keyword evidence="2" id="KW-1185">Reference proteome</keyword>
<proteinExistence type="predicted"/>
<evidence type="ECO:0000313" key="2">
    <source>
        <dbReference type="Proteomes" id="UP000199017"/>
    </source>
</evidence>
<sequence length="142" mass="15451">MGTRRSNIKLDYDQRADFETAIGSFNDDLQVEIDVEKGEAVKLDMFASAEFSTFTQTISNVLFFGILSGTDIDASPLAIERLLISDAQVSFFDGTLNISWIVEPPASGPKTYTFTINAIGTGNQINVTSAGLNAIAFRTNQQ</sequence>